<accession>A0AAD7E6U2</accession>
<keyword evidence="4" id="KW-1185">Reference proteome</keyword>
<evidence type="ECO:0000256" key="2">
    <source>
        <dbReference type="SAM" id="MobiDB-lite"/>
    </source>
</evidence>
<dbReference type="AlphaFoldDB" id="A0AAD7E6U2"/>
<comment type="caution">
    <text evidence="3">The sequence shown here is derived from an EMBL/GenBank/DDBJ whole genome shotgun (WGS) entry which is preliminary data.</text>
</comment>
<keyword evidence="1" id="KW-0175">Coiled coil</keyword>
<gene>
    <name evidence="3" type="ORF">DFH08DRAFT_907097</name>
</gene>
<feature type="coiled-coil region" evidence="1">
    <location>
        <begin position="19"/>
        <end position="76"/>
    </location>
</feature>
<evidence type="ECO:0000313" key="4">
    <source>
        <dbReference type="Proteomes" id="UP001218218"/>
    </source>
</evidence>
<feature type="region of interest" description="Disordered" evidence="2">
    <location>
        <begin position="100"/>
        <end position="120"/>
    </location>
</feature>
<dbReference type="EMBL" id="JARIHO010000139">
    <property type="protein sequence ID" value="KAJ7301278.1"/>
    <property type="molecule type" value="Genomic_DNA"/>
</dbReference>
<organism evidence="3 4">
    <name type="scientific">Mycena albidolilacea</name>
    <dbReference type="NCBI Taxonomy" id="1033008"/>
    <lineage>
        <taxon>Eukaryota</taxon>
        <taxon>Fungi</taxon>
        <taxon>Dikarya</taxon>
        <taxon>Basidiomycota</taxon>
        <taxon>Agaricomycotina</taxon>
        <taxon>Agaricomycetes</taxon>
        <taxon>Agaricomycetidae</taxon>
        <taxon>Agaricales</taxon>
        <taxon>Marasmiineae</taxon>
        <taxon>Mycenaceae</taxon>
        <taxon>Mycena</taxon>
    </lineage>
</organism>
<reference evidence="3" key="1">
    <citation type="submission" date="2023-03" db="EMBL/GenBank/DDBJ databases">
        <title>Massive genome expansion in bonnet fungi (Mycena s.s.) driven by repeated elements and novel gene families across ecological guilds.</title>
        <authorList>
            <consortium name="Lawrence Berkeley National Laboratory"/>
            <person name="Harder C.B."/>
            <person name="Miyauchi S."/>
            <person name="Viragh M."/>
            <person name="Kuo A."/>
            <person name="Thoen E."/>
            <person name="Andreopoulos B."/>
            <person name="Lu D."/>
            <person name="Skrede I."/>
            <person name="Drula E."/>
            <person name="Henrissat B."/>
            <person name="Morin E."/>
            <person name="Kohler A."/>
            <person name="Barry K."/>
            <person name="LaButti K."/>
            <person name="Morin E."/>
            <person name="Salamov A."/>
            <person name="Lipzen A."/>
            <person name="Mereny Z."/>
            <person name="Hegedus B."/>
            <person name="Baldrian P."/>
            <person name="Stursova M."/>
            <person name="Weitz H."/>
            <person name="Taylor A."/>
            <person name="Grigoriev I.V."/>
            <person name="Nagy L.G."/>
            <person name="Martin F."/>
            <person name="Kauserud H."/>
        </authorList>
    </citation>
    <scope>NUCLEOTIDE SEQUENCE</scope>
    <source>
        <strain evidence="3">CBHHK002</strain>
    </source>
</reference>
<name>A0AAD7E6U2_9AGAR</name>
<evidence type="ECO:0000313" key="3">
    <source>
        <dbReference type="EMBL" id="KAJ7301278.1"/>
    </source>
</evidence>
<proteinExistence type="predicted"/>
<evidence type="ECO:0000256" key="1">
    <source>
        <dbReference type="SAM" id="Coils"/>
    </source>
</evidence>
<protein>
    <submittedName>
        <fullName evidence="3">Uncharacterized protein</fullName>
    </submittedName>
</protein>
<dbReference type="Proteomes" id="UP001218218">
    <property type="component" value="Unassembled WGS sequence"/>
</dbReference>
<sequence>MASDAVDIVENLAYLSKYLGESGARVRELETELSNVRRESPNHDTRMEILGLQAEKEMLKRELAHLKDELKVKNEDRDAAVRVKKESHDNMSPEVLRVKQESHDVMSPESPKPNTVLADTRQKHKDECVLREALQKKCTELEAQLKESAGMAAKTLRERLEAEKMGFLSCVILSGSMY</sequence>